<dbReference type="EMBL" id="HG996470">
    <property type="protein sequence ID" value="CAG1837938.1"/>
    <property type="molecule type" value="Genomic_DNA"/>
</dbReference>
<protein>
    <submittedName>
        <fullName evidence="1">(wild Malaysian banana) hypothetical protein</fullName>
    </submittedName>
</protein>
<name>A0A804J2G0_MUSAM</name>
<dbReference type="Proteomes" id="UP000012960">
    <property type="component" value="Unplaced"/>
</dbReference>
<evidence type="ECO:0000313" key="3">
    <source>
        <dbReference type="Proteomes" id="UP000012960"/>
    </source>
</evidence>
<evidence type="ECO:0000313" key="1">
    <source>
        <dbReference type="EMBL" id="CAG1837938.1"/>
    </source>
</evidence>
<accession>A0A804J2G0</accession>
<keyword evidence="3" id="KW-1185">Reference proteome</keyword>
<reference evidence="2" key="2">
    <citation type="submission" date="2021-05" db="UniProtKB">
        <authorList>
            <consortium name="EnsemblPlants"/>
        </authorList>
    </citation>
    <scope>IDENTIFICATION</scope>
    <source>
        <strain evidence="2">subsp. malaccensis</strain>
    </source>
</reference>
<gene>
    <name evidence="1" type="ORF">GSMUA_261150.1</name>
</gene>
<reference evidence="1" key="1">
    <citation type="submission" date="2021-03" db="EMBL/GenBank/DDBJ databases">
        <authorList>
            <consortium name="Genoscope - CEA"/>
            <person name="William W."/>
        </authorList>
    </citation>
    <scope>NUCLEOTIDE SEQUENCE</scope>
    <source>
        <strain evidence="1">Doubled-haploid Pahang</strain>
    </source>
</reference>
<dbReference type="InParanoid" id="A0A804J2G0"/>
<dbReference type="AlphaFoldDB" id="A0A804J2G0"/>
<evidence type="ECO:0000313" key="2">
    <source>
        <dbReference type="EnsemblPlants" id="Ma05_p08830.1"/>
    </source>
</evidence>
<organism evidence="2 3">
    <name type="scientific">Musa acuminata subsp. malaccensis</name>
    <name type="common">Wild banana</name>
    <name type="synonym">Musa malaccensis</name>
    <dbReference type="NCBI Taxonomy" id="214687"/>
    <lineage>
        <taxon>Eukaryota</taxon>
        <taxon>Viridiplantae</taxon>
        <taxon>Streptophyta</taxon>
        <taxon>Embryophyta</taxon>
        <taxon>Tracheophyta</taxon>
        <taxon>Spermatophyta</taxon>
        <taxon>Magnoliopsida</taxon>
        <taxon>Liliopsida</taxon>
        <taxon>Zingiberales</taxon>
        <taxon>Musaceae</taxon>
        <taxon>Musa</taxon>
    </lineage>
</organism>
<proteinExistence type="predicted"/>
<sequence length="56" mass="6189">MDLIGVSSPEAYSFAIFCCQSSLLLNDSCVIARERCHVLVSAISMLIQQKQLLTEI</sequence>
<dbReference type="EnsemblPlants" id="Ma05_t08830.1">
    <property type="protein sequence ID" value="Ma05_p08830.1"/>
    <property type="gene ID" value="Ma05_g08830"/>
</dbReference>
<dbReference type="Gramene" id="Ma05_t08830.1">
    <property type="protein sequence ID" value="Ma05_p08830.1"/>
    <property type="gene ID" value="Ma05_g08830"/>
</dbReference>